<keyword evidence="2" id="KW-1185">Reference proteome</keyword>
<dbReference type="EMBL" id="VIFM01000050">
    <property type="protein sequence ID" value="TQF15145.1"/>
    <property type="molecule type" value="Genomic_DNA"/>
</dbReference>
<dbReference type="AlphaFoldDB" id="A0A540X1J8"/>
<sequence>MDSLDTLDASFTEAFMRRTACLLMACVLLMLGCGGVEERVLAAPDEGSSAETSEAALDLGLVLVTCPVGTSQASYSPGLKNTPQNVTVSGQATFSNCVTVLGDPVTSGTSSLTSGVVQGFSCGDLLLPRTVTQTVTWNTGESSTMVFTQLRVGVQDTLSVFTLTGTVLSGKFVDSIAVRTITYVTLDLEDGCASPEGLTSLSGLTTLTLTKLL</sequence>
<dbReference type="RefSeq" id="WP_141643186.1">
    <property type="nucleotide sequence ID" value="NZ_VIFM01000050.1"/>
</dbReference>
<proteinExistence type="predicted"/>
<dbReference type="OrthoDB" id="3683809at2"/>
<gene>
    <name evidence="1" type="ORF">FJV41_15140</name>
</gene>
<comment type="caution">
    <text evidence="1">The sequence shown here is derived from an EMBL/GenBank/DDBJ whole genome shotgun (WGS) entry which is preliminary data.</text>
</comment>
<evidence type="ECO:0000313" key="1">
    <source>
        <dbReference type="EMBL" id="TQF15145.1"/>
    </source>
</evidence>
<organism evidence="1 2">
    <name type="scientific">Myxococcus llanfairpwllgwyngyllgogerychwyrndrobwllllantysiliogogogochensis</name>
    <dbReference type="NCBI Taxonomy" id="2590453"/>
    <lineage>
        <taxon>Bacteria</taxon>
        <taxon>Pseudomonadati</taxon>
        <taxon>Myxococcota</taxon>
        <taxon>Myxococcia</taxon>
        <taxon>Myxococcales</taxon>
        <taxon>Cystobacterineae</taxon>
        <taxon>Myxococcaceae</taxon>
        <taxon>Myxococcus</taxon>
    </lineage>
</organism>
<reference evidence="1 2" key="1">
    <citation type="submission" date="2019-06" db="EMBL/GenBank/DDBJ databases">
        <authorList>
            <person name="Livingstone P."/>
            <person name="Whitworth D."/>
        </authorList>
    </citation>
    <scope>NUCLEOTIDE SEQUENCE [LARGE SCALE GENOMIC DNA]</scope>
    <source>
        <strain evidence="1 2">AM401</strain>
    </source>
</reference>
<accession>A0A540X1J8</accession>
<dbReference type="Proteomes" id="UP000315369">
    <property type="component" value="Unassembled WGS sequence"/>
</dbReference>
<evidence type="ECO:0000313" key="2">
    <source>
        <dbReference type="Proteomes" id="UP000315369"/>
    </source>
</evidence>
<name>A0A540X1J8_9BACT</name>
<protein>
    <submittedName>
        <fullName evidence="1">Uncharacterized protein</fullName>
    </submittedName>
</protein>